<keyword evidence="5 9" id="KW-0812">Transmembrane</keyword>
<gene>
    <name evidence="11" type="ORF">BZ3500_MVSOF-1268-A1-R1_CHR4-3G07300</name>
</gene>
<dbReference type="Proteomes" id="UP000249723">
    <property type="component" value="Unassembled WGS sequence"/>
</dbReference>
<evidence type="ECO:0000256" key="5">
    <source>
        <dbReference type="ARBA" id="ARBA00022692"/>
    </source>
</evidence>
<dbReference type="EMBL" id="FMWP01000093">
    <property type="protein sequence ID" value="SCZ97615.1"/>
    <property type="molecule type" value="Genomic_DNA"/>
</dbReference>
<evidence type="ECO:0000256" key="2">
    <source>
        <dbReference type="ARBA" id="ARBA00004304"/>
    </source>
</evidence>
<evidence type="ECO:0000259" key="10">
    <source>
        <dbReference type="Pfam" id="PF09813"/>
    </source>
</evidence>
<dbReference type="OrthoDB" id="10018333at2759"/>
<dbReference type="PANTHER" id="PTHR15642:SF3">
    <property type="entry name" value="CYTOCHROME C OXIDASE ASSEMBLY FACTOR 3 HOMOLOG, MITOCHONDRIAL"/>
    <property type="match status" value="1"/>
</dbReference>
<keyword evidence="8 9" id="KW-0472">Membrane</keyword>
<evidence type="ECO:0000313" key="12">
    <source>
        <dbReference type="Proteomes" id="UP000249723"/>
    </source>
</evidence>
<dbReference type="InterPro" id="IPR018628">
    <property type="entry name" value="Coa3_CC"/>
</dbReference>
<dbReference type="GO" id="GO:0033617">
    <property type="term" value="P:mitochondrial respiratory chain complex IV assembly"/>
    <property type="evidence" value="ECO:0007669"/>
    <property type="project" value="UniProtKB-UniRule"/>
</dbReference>
<dbReference type="Pfam" id="PF09813">
    <property type="entry name" value="Coa3_cc"/>
    <property type="match status" value="1"/>
</dbReference>
<dbReference type="InterPro" id="IPR041752">
    <property type="entry name" value="Coa3"/>
</dbReference>
<name>A0A2X0M4L1_9BASI</name>
<evidence type="ECO:0000256" key="7">
    <source>
        <dbReference type="ARBA" id="ARBA00023128"/>
    </source>
</evidence>
<keyword evidence="7 9" id="KW-0496">Mitochondrion</keyword>
<accession>A0A2X0M4L1</accession>
<keyword evidence="6 9" id="KW-1133">Transmembrane helix</keyword>
<keyword evidence="12" id="KW-1185">Reference proteome</keyword>
<comment type="subcellular location">
    <subcellularLocation>
        <location evidence="2">Mitochondrion membrane</location>
        <topology evidence="2">Single-pass membrane protein</topology>
    </subcellularLocation>
</comment>
<proteinExistence type="inferred from homology"/>
<reference evidence="12" key="1">
    <citation type="submission" date="2016-10" db="EMBL/GenBank/DDBJ databases">
        <authorList>
            <person name="Jeantristanb JTB J.-T."/>
            <person name="Ricardo R."/>
        </authorList>
    </citation>
    <scope>NUCLEOTIDE SEQUENCE [LARGE SCALE GENOMIC DNA]</scope>
</reference>
<dbReference type="STRING" id="289078.A0A2X0M4L1"/>
<dbReference type="PANTHER" id="PTHR15642">
    <property type="entry name" value="CYTOCHROME C OXIDASE ASSEMBLY FACTOR 3, MITOCHONDRIAL"/>
    <property type="match status" value="1"/>
</dbReference>
<sequence length="181" mass="19638">MSGPSTRAARATYHPQSGARISEGLARARRPFRTQNAITGALIFGFATAVYLYSIRAVAQDDFSDLDAPVQREGLRSLEDEQKERERLKAERAREWETSAVSTTSAPILETAQKVEQQVEEGRGLLNGVVGKSVAGILAERGIWNGKGHASAIIPKAPDVDRIGTLWDNRAGTVQEGPKLV</sequence>
<evidence type="ECO:0000256" key="1">
    <source>
        <dbReference type="ARBA" id="ARBA00003064"/>
    </source>
</evidence>
<evidence type="ECO:0000256" key="8">
    <source>
        <dbReference type="ARBA" id="ARBA00023136"/>
    </source>
</evidence>
<comment type="similarity">
    <text evidence="3 9">Belongs to the COA3 family.</text>
</comment>
<organism evidence="11 12">
    <name type="scientific">Microbotryum saponariae</name>
    <dbReference type="NCBI Taxonomy" id="289078"/>
    <lineage>
        <taxon>Eukaryota</taxon>
        <taxon>Fungi</taxon>
        <taxon>Dikarya</taxon>
        <taxon>Basidiomycota</taxon>
        <taxon>Pucciniomycotina</taxon>
        <taxon>Microbotryomycetes</taxon>
        <taxon>Microbotryales</taxon>
        <taxon>Microbotryaceae</taxon>
        <taxon>Microbotryum</taxon>
    </lineage>
</organism>
<comment type="function">
    <text evidence="1 9">Required for assembly of cytochrome c oxidase (complex IV).</text>
</comment>
<evidence type="ECO:0000256" key="6">
    <source>
        <dbReference type="ARBA" id="ARBA00022989"/>
    </source>
</evidence>
<evidence type="ECO:0000256" key="9">
    <source>
        <dbReference type="RuleBase" id="RU367056"/>
    </source>
</evidence>
<evidence type="ECO:0000256" key="3">
    <source>
        <dbReference type="ARBA" id="ARBA00007035"/>
    </source>
</evidence>
<dbReference type="GO" id="GO:0005743">
    <property type="term" value="C:mitochondrial inner membrane"/>
    <property type="evidence" value="ECO:0007669"/>
    <property type="project" value="UniProtKB-UniRule"/>
</dbReference>
<keyword evidence="9" id="KW-0999">Mitochondrion inner membrane</keyword>
<evidence type="ECO:0000256" key="4">
    <source>
        <dbReference type="ARBA" id="ARBA00011351"/>
    </source>
</evidence>
<feature type="transmembrane region" description="Helical" evidence="9">
    <location>
        <begin position="37"/>
        <end position="54"/>
    </location>
</feature>
<protein>
    <recommendedName>
        <fullName evidence="9">Cytochrome c oxidase assembly factor 3</fullName>
    </recommendedName>
</protein>
<dbReference type="AlphaFoldDB" id="A0A2X0M4L1"/>
<comment type="subunit">
    <text evidence="4 9">Component of 250-400 kDa complexes called cytochrome oxidase assembly intermediates or COA complexes.</text>
</comment>
<feature type="domain" description="Cytochrome c oxidase assembly factor 3 mitochondrial coiled-coil" evidence="10">
    <location>
        <begin position="25"/>
        <end position="67"/>
    </location>
</feature>
<evidence type="ECO:0000313" key="11">
    <source>
        <dbReference type="EMBL" id="SCZ97615.1"/>
    </source>
</evidence>